<dbReference type="WBParaSite" id="GPUH_0000883901-mRNA-1">
    <property type="protein sequence ID" value="GPUH_0000883901-mRNA-1"/>
    <property type="gene ID" value="GPUH_0000883901"/>
</dbReference>
<dbReference type="AlphaFoldDB" id="A0A183DJD8"/>
<evidence type="ECO:0000313" key="1">
    <source>
        <dbReference type="WBParaSite" id="GPUH_0000883901-mRNA-1"/>
    </source>
</evidence>
<sequence length="93" mass="10829">LLNKSVLFHTHYMEITEWYGRMDVKNSEYERVSGSIQEGERRKEEWMNESDATAQALEHQAQMMNIDNRETVAVIQRLINDIGTFLVLIVVTG</sequence>
<protein>
    <submittedName>
        <fullName evidence="1">ABC transporter ATP-binding protein</fullName>
    </submittedName>
</protein>
<accession>A0A183DJD8</accession>
<proteinExistence type="predicted"/>
<organism evidence="1">
    <name type="scientific">Gongylonema pulchrum</name>
    <dbReference type="NCBI Taxonomy" id="637853"/>
    <lineage>
        <taxon>Eukaryota</taxon>
        <taxon>Metazoa</taxon>
        <taxon>Ecdysozoa</taxon>
        <taxon>Nematoda</taxon>
        <taxon>Chromadorea</taxon>
        <taxon>Rhabditida</taxon>
        <taxon>Spirurina</taxon>
        <taxon>Spiruromorpha</taxon>
        <taxon>Spiruroidea</taxon>
        <taxon>Gongylonematidae</taxon>
        <taxon>Gongylonema</taxon>
    </lineage>
</organism>
<name>A0A183DJD8_9BILA</name>
<reference evidence="1" key="1">
    <citation type="submission" date="2016-06" db="UniProtKB">
        <authorList>
            <consortium name="WormBaseParasite"/>
        </authorList>
    </citation>
    <scope>IDENTIFICATION</scope>
</reference>